<dbReference type="Pfam" id="PF13520">
    <property type="entry name" value="AA_permease_2"/>
    <property type="match status" value="1"/>
</dbReference>
<dbReference type="PANTHER" id="PTHR42770:SF15">
    <property type="entry name" value="GLUTAMATE_GAMMA-AMINOBUTYRATE ANTIPORTER-RELATED"/>
    <property type="match status" value="1"/>
</dbReference>
<accession>A0A174VA30</accession>
<dbReference type="InterPro" id="IPR002293">
    <property type="entry name" value="AA/rel_permease1"/>
</dbReference>
<dbReference type="GO" id="GO:0005886">
    <property type="term" value="C:plasma membrane"/>
    <property type="evidence" value="ECO:0007669"/>
    <property type="project" value="UniProtKB-SubCell"/>
</dbReference>
<evidence type="ECO:0000256" key="1">
    <source>
        <dbReference type="ARBA" id="ARBA00001341"/>
    </source>
</evidence>
<sequence>MLYRCKNKYFRAKNAVLHTNFQLIYLSHRTQYKTFLILLILSTTLRPATNKNKYLKGREIMDNTSKASSGKTLGLFGFFAITASMVMASYEYPTFATSGFTLVFYLLAGGFLWFIPVALCAAEMATVEGWQEGGVFSWVGKTLGERFGFAAISFQYFEISIGFITMLYFILGALSYVFNFPALNTNPVIKFIGVLVVFWALTLTQMAGTKYTAKIAKTGFIVGILIPSLILFGLAIAYVVQGNPVDVEISASTFFPDFTKLNTLVVFVSFILAYMGVEASATHANEMENPKRDYPLAMLLLVICAIILDTMGGLSVAAVVPKSELNLSSGFIQTFAALIAHFTTNGDWIVKIISLMVAVGVMGEVSSWVVGPSRGLYVAAQKGILPAPFKKVNKHNVPVPLILAQGILCTIWAAVLTFGGGGNNVSFLTAMSLTVVVYLVGYFLFFFAYFNLVLKKKDLKRAYQIPGGTVVKMIVGIVGLVMSIFAFVISFVPPASLNAASAKEYETILIIGFLIVLVIPFAIYAIHDKHGHPHGDKHTKEPVEVKTRTAKHFVPQTAGGHYQIRRDTENVFGQEGYLLYEKKS</sequence>
<evidence type="ECO:0000256" key="8">
    <source>
        <dbReference type="ARBA" id="ARBA00022692"/>
    </source>
</evidence>
<feature type="transmembrane region" description="Helical" evidence="12">
    <location>
        <begin position="70"/>
        <end position="90"/>
    </location>
</feature>
<evidence type="ECO:0000256" key="10">
    <source>
        <dbReference type="ARBA" id="ARBA00022989"/>
    </source>
</evidence>
<comment type="subcellular location">
    <subcellularLocation>
        <location evidence="2">Cell membrane</location>
        <topology evidence="2">Multi-pass membrane protein</topology>
    </subcellularLocation>
</comment>
<dbReference type="Proteomes" id="UP000095563">
    <property type="component" value="Unassembled WGS sequence"/>
</dbReference>
<dbReference type="NCBIfam" id="TIGR00910">
    <property type="entry name" value="2A0307_GadC"/>
    <property type="match status" value="1"/>
</dbReference>
<dbReference type="AlphaFoldDB" id="A0A174VA30"/>
<feature type="transmembrane region" description="Helical" evidence="12">
    <location>
        <begin position="220"/>
        <end position="240"/>
    </location>
</feature>
<evidence type="ECO:0000256" key="2">
    <source>
        <dbReference type="ARBA" id="ARBA00004651"/>
    </source>
</evidence>
<dbReference type="GO" id="GO:0015297">
    <property type="term" value="F:antiporter activity"/>
    <property type="evidence" value="ECO:0007669"/>
    <property type="project" value="UniProtKB-KW"/>
</dbReference>
<feature type="transmembrane region" description="Helical" evidence="12">
    <location>
        <begin position="156"/>
        <end position="176"/>
    </location>
</feature>
<evidence type="ECO:0000256" key="12">
    <source>
        <dbReference type="SAM" id="Phobius"/>
    </source>
</evidence>
<feature type="transmembrane region" description="Helical" evidence="12">
    <location>
        <begin position="348"/>
        <end position="370"/>
    </location>
</feature>
<feature type="transmembrane region" description="Helical" evidence="12">
    <location>
        <begin position="298"/>
        <end position="320"/>
    </location>
</feature>
<evidence type="ECO:0000256" key="9">
    <source>
        <dbReference type="ARBA" id="ARBA00022970"/>
    </source>
</evidence>
<name>A0A174VA30_9CLOT</name>
<reference evidence="13 14" key="1">
    <citation type="submission" date="2015-09" db="EMBL/GenBank/DDBJ databases">
        <authorList>
            <consortium name="Pathogen Informatics"/>
        </authorList>
    </citation>
    <scope>NUCLEOTIDE SEQUENCE [LARGE SCALE GENOMIC DNA]</scope>
    <source>
        <strain evidence="13 14">2789STDY5834956</strain>
    </source>
</reference>
<dbReference type="PANTHER" id="PTHR42770">
    <property type="entry name" value="AMINO ACID TRANSPORTER-RELATED"/>
    <property type="match status" value="1"/>
</dbReference>
<evidence type="ECO:0000256" key="5">
    <source>
        <dbReference type="ARBA" id="ARBA00022448"/>
    </source>
</evidence>
<dbReference type="Gene3D" id="1.20.1740.10">
    <property type="entry name" value="Amino acid/polyamine transporter I"/>
    <property type="match status" value="1"/>
</dbReference>
<feature type="transmembrane region" description="Helical" evidence="12">
    <location>
        <begin position="188"/>
        <end position="208"/>
    </location>
</feature>
<dbReference type="GO" id="GO:0006865">
    <property type="term" value="P:amino acid transport"/>
    <property type="evidence" value="ECO:0007669"/>
    <property type="project" value="UniProtKB-KW"/>
</dbReference>
<evidence type="ECO:0000256" key="7">
    <source>
        <dbReference type="ARBA" id="ARBA00022475"/>
    </source>
</evidence>
<feature type="transmembrane region" description="Helical" evidence="12">
    <location>
        <begin position="425"/>
        <end position="452"/>
    </location>
</feature>
<comment type="similarity">
    <text evidence="3">Belongs to the amino acid-polyamine-organocation (APC) superfamily. Glutamate:GABA antiporter (GGA) (TC 2.A.3.7) family.</text>
</comment>
<evidence type="ECO:0000256" key="11">
    <source>
        <dbReference type="ARBA" id="ARBA00023136"/>
    </source>
</evidence>
<feature type="transmembrane region" description="Helical" evidence="12">
    <location>
        <begin position="102"/>
        <end position="122"/>
    </location>
</feature>
<evidence type="ECO:0000313" key="13">
    <source>
        <dbReference type="EMBL" id="CUQ28900.1"/>
    </source>
</evidence>
<proteinExistence type="inferred from homology"/>
<feature type="transmembrane region" description="Helical" evidence="12">
    <location>
        <begin position="473"/>
        <end position="495"/>
    </location>
</feature>
<feature type="transmembrane region" description="Helical" evidence="12">
    <location>
        <begin position="260"/>
        <end position="277"/>
    </location>
</feature>
<evidence type="ECO:0000313" key="14">
    <source>
        <dbReference type="Proteomes" id="UP000095563"/>
    </source>
</evidence>
<evidence type="ECO:0000256" key="3">
    <source>
        <dbReference type="ARBA" id="ARBA00010503"/>
    </source>
</evidence>
<keyword evidence="7" id="KW-1003">Cell membrane</keyword>
<comment type="catalytic activity">
    <reaction evidence="1">
        <text>4-aminobutanoate(in) + L-glutamate(out) = 4-aminobutanoate(out) + L-glutamate(in)</text>
        <dbReference type="Rhea" id="RHEA:28919"/>
        <dbReference type="ChEBI" id="CHEBI:29985"/>
        <dbReference type="ChEBI" id="CHEBI:59888"/>
    </reaction>
</comment>
<keyword evidence="6" id="KW-0050">Antiport</keyword>
<dbReference type="EMBL" id="CZBO01000007">
    <property type="protein sequence ID" value="CUQ28900.1"/>
    <property type="molecule type" value="Genomic_DNA"/>
</dbReference>
<organism evidence="13 14">
    <name type="scientific">Clostridium baratii</name>
    <dbReference type="NCBI Taxonomy" id="1561"/>
    <lineage>
        <taxon>Bacteria</taxon>
        <taxon>Bacillati</taxon>
        <taxon>Bacillota</taxon>
        <taxon>Clostridia</taxon>
        <taxon>Eubacteriales</taxon>
        <taxon>Clostridiaceae</taxon>
        <taxon>Clostridium</taxon>
    </lineage>
</organism>
<evidence type="ECO:0000256" key="4">
    <source>
        <dbReference type="ARBA" id="ARBA00018235"/>
    </source>
</evidence>
<feature type="transmembrane region" description="Helical" evidence="12">
    <location>
        <begin position="399"/>
        <end position="419"/>
    </location>
</feature>
<keyword evidence="11 12" id="KW-0472">Membrane</keyword>
<gene>
    <name evidence="13" type="primary">gadC_4</name>
    <name evidence="13" type="ORF">ERS852568_02661</name>
</gene>
<dbReference type="InterPro" id="IPR004759">
    <property type="entry name" value="Glu_antiport"/>
</dbReference>
<keyword evidence="8 12" id="KW-0812">Transmembrane</keyword>
<evidence type="ECO:0000256" key="6">
    <source>
        <dbReference type="ARBA" id="ARBA00022449"/>
    </source>
</evidence>
<keyword evidence="10 12" id="KW-1133">Transmembrane helix</keyword>
<keyword evidence="9" id="KW-0029">Amino-acid transport</keyword>
<dbReference type="InterPro" id="IPR050367">
    <property type="entry name" value="APC_superfamily"/>
</dbReference>
<feature type="transmembrane region" description="Helical" evidence="12">
    <location>
        <begin position="507"/>
        <end position="527"/>
    </location>
</feature>
<protein>
    <recommendedName>
        <fullName evidence="4">Glutamate/gamma-aminobutyrate antiporter</fullName>
    </recommendedName>
</protein>
<keyword evidence="5" id="KW-0813">Transport</keyword>